<proteinExistence type="inferred from homology"/>
<protein>
    <submittedName>
        <fullName evidence="2">Uncharacterized protein</fullName>
    </submittedName>
</protein>
<comment type="similarity">
    <text evidence="1">Belongs to the ustYa family.</text>
</comment>
<dbReference type="GO" id="GO:0043386">
    <property type="term" value="P:mycotoxin biosynthetic process"/>
    <property type="evidence" value="ECO:0007669"/>
    <property type="project" value="InterPro"/>
</dbReference>
<evidence type="ECO:0000313" key="3">
    <source>
        <dbReference type="Proteomes" id="UP000076584"/>
    </source>
</evidence>
<dbReference type="Pfam" id="PF11807">
    <property type="entry name" value="UstYa"/>
    <property type="match status" value="1"/>
</dbReference>
<sequence>MPNIIFLPQLSTVGRISRSQQHVFAASTATRKGFADRIIDVFVNSNGQKATYLAYDGVRKELPPEAKQFRLEKYGIQALIKFTAYVYILLQSVGWARQNRSPQWHGEHIAHSLNTLTQAAICLADSRPLAYVVNNGHRTDGQQNWCRDFKALRSWVNDPVRDHNFHYE</sequence>
<accession>A0A161W797</accession>
<evidence type="ECO:0000313" key="2">
    <source>
        <dbReference type="EMBL" id="KZL79768.1"/>
    </source>
</evidence>
<dbReference type="AlphaFoldDB" id="A0A161W797"/>
<feature type="non-terminal residue" evidence="2">
    <location>
        <position position="168"/>
    </location>
</feature>
<comment type="caution">
    <text evidence="2">The sequence shown here is derived from an EMBL/GenBank/DDBJ whole genome shotgun (WGS) entry which is preliminary data.</text>
</comment>
<dbReference type="InterPro" id="IPR021765">
    <property type="entry name" value="UstYa-like"/>
</dbReference>
<name>A0A161W797_COLIC</name>
<gene>
    <name evidence="2" type="ORF">CI238_02120</name>
</gene>
<keyword evidence="3" id="KW-1185">Reference proteome</keyword>
<organism evidence="2 3">
    <name type="scientific">Colletotrichum incanum</name>
    <name type="common">Soybean anthracnose fungus</name>
    <dbReference type="NCBI Taxonomy" id="1573173"/>
    <lineage>
        <taxon>Eukaryota</taxon>
        <taxon>Fungi</taxon>
        <taxon>Dikarya</taxon>
        <taxon>Ascomycota</taxon>
        <taxon>Pezizomycotina</taxon>
        <taxon>Sordariomycetes</taxon>
        <taxon>Hypocreomycetidae</taxon>
        <taxon>Glomerellales</taxon>
        <taxon>Glomerellaceae</taxon>
        <taxon>Colletotrichum</taxon>
        <taxon>Colletotrichum spaethianum species complex</taxon>
    </lineage>
</organism>
<reference evidence="2 3" key="1">
    <citation type="submission" date="2015-06" db="EMBL/GenBank/DDBJ databases">
        <title>Survival trade-offs in plant roots during colonization by closely related pathogenic and mutualistic fungi.</title>
        <authorList>
            <person name="Hacquard S."/>
            <person name="Kracher B."/>
            <person name="Hiruma K."/>
            <person name="Weinman A."/>
            <person name="Muench P."/>
            <person name="Garrido Oter R."/>
            <person name="Ver Loren van Themaat E."/>
            <person name="Dallerey J.-F."/>
            <person name="Damm U."/>
            <person name="Henrissat B."/>
            <person name="Lespinet O."/>
            <person name="Thon M."/>
            <person name="Kemen E."/>
            <person name="McHardy A.C."/>
            <person name="Schulze-Lefert P."/>
            <person name="O'Connell R.J."/>
        </authorList>
    </citation>
    <scope>NUCLEOTIDE SEQUENCE [LARGE SCALE GENOMIC DNA]</scope>
    <source>
        <strain evidence="2 3">MAFF 238704</strain>
    </source>
</reference>
<dbReference type="STRING" id="1573173.A0A161W797"/>
<dbReference type="Proteomes" id="UP000076584">
    <property type="component" value="Unassembled WGS sequence"/>
</dbReference>
<dbReference type="EMBL" id="LFIW01002023">
    <property type="protein sequence ID" value="KZL79768.1"/>
    <property type="molecule type" value="Genomic_DNA"/>
</dbReference>
<evidence type="ECO:0000256" key="1">
    <source>
        <dbReference type="ARBA" id="ARBA00035112"/>
    </source>
</evidence>